<evidence type="ECO:0000313" key="3">
    <source>
        <dbReference type="EMBL" id="MDP2539171.1"/>
    </source>
</evidence>
<keyword evidence="1" id="KW-0472">Membrane</keyword>
<keyword evidence="1" id="KW-1133">Transmembrane helix</keyword>
<dbReference type="RefSeq" id="WP_305517091.1">
    <property type="nucleotide sequence ID" value="NZ_JAUPEV010000006.1"/>
</dbReference>
<feature type="transmembrane region" description="Helical" evidence="1">
    <location>
        <begin position="49"/>
        <end position="72"/>
    </location>
</feature>
<evidence type="ECO:0000256" key="1">
    <source>
        <dbReference type="SAM" id="Phobius"/>
    </source>
</evidence>
<keyword evidence="1" id="KW-0812">Transmembrane</keyword>
<organism evidence="3 4">
    <name type="scientific">Helicobacter cappadocius</name>
    <dbReference type="NCBI Taxonomy" id="3063998"/>
    <lineage>
        <taxon>Bacteria</taxon>
        <taxon>Pseudomonadati</taxon>
        <taxon>Campylobacterota</taxon>
        <taxon>Epsilonproteobacteria</taxon>
        <taxon>Campylobacterales</taxon>
        <taxon>Helicobacteraceae</taxon>
        <taxon>Helicobacter</taxon>
    </lineage>
</organism>
<dbReference type="AlphaFoldDB" id="A0AA90PQQ8"/>
<evidence type="ECO:0008006" key="6">
    <source>
        <dbReference type="Google" id="ProtNLM"/>
    </source>
</evidence>
<reference evidence="3 5" key="1">
    <citation type="submission" date="2023-07" db="EMBL/GenBank/DDBJ databases">
        <title>Unpublished Manusciprt.</title>
        <authorList>
            <person name="Aydin F."/>
            <person name="Tarhane S."/>
            <person name="Saticioglu I.B."/>
            <person name="Karakaya E."/>
            <person name="Abay S."/>
            <person name="Guran O."/>
            <person name="Bozkurt E."/>
            <person name="Uzum N."/>
            <person name="Olgun K."/>
            <person name="Jablonski D."/>
        </authorList>
    </citation>
    <scope>NUCLEOTIDE SEQUENCE</scope>
    <source>
        <strain evidence="5">faydin-H75</strain>
        <strain evidence="3">Faydin-H76</strain>
    </source>
</reference>
<reference evidence="2" key="2">
    <citation type="submission" date="2023-07" db="EMBL/GenBank/DDBJ databases">
        <authorList>
            <person name="Aydin F."/>
            <person name="Tarhane S."/>
            <person name="Saticioglu I.B."/>
            <person name="Karakaya E."/>
            <person name="Abay S."/>
            <person name="Guran O."/>
            <person name="Bozkurt E."/>
            <person name="Uzum N."/>
            <person name="Olgun K."/>
            <person name="Jablonski D."/>
        </authorList>
    </citation>
    <scope>NUCLEOTIDE SEQUENCE</scope>
    <source>
        <strain evidence="2">Faydin-H75</strain>
    </source>
</reference>
<feature type="transmembrane region" description="Helical" evidence="1">
    <location>
        <begin position="119"/>
        <end position="136"/>
    </location>
</feature>
<evidence type="ECO:0000313" key="4">
    <source>
        <dbReference type="Proteomes" id="UP001177258"/>
    </source>
</evidence>
<reference evidence="2 4" key="3">
    <citation type="journal article" date="2024" name="Syst. Appl. Microbiol.">
        <title>Helicobacter cappadocius sp. nov., from lizards: The first psychrotrophic Helicobacter species.</title>
        <authorList>
            <person name="Aydin F."/>
            <person name="Tarhane S."/>
            <person name="Karakaya E."/>
            <person name="Abay S."/>
            <person name="Kayman T."/>
            <person name="Guran O."/>
            <person name="Bozkurt E."/>
            <person name="Uzum N."/>
            <person name="Avci A."/>
            <person name="Olgun K."/>
            <person name="Jablonski D."/>
            <person name="Guran C."/>
            <person name="Burcin Saticioglu I."/>
        </authorList>
    </citation>
    <scope>NUCLEOTIDE SEQUENCE [LARGE SCALE GENOMIC DNA]</scope>
    <source>
        <strain evidence="2">Faydin-H75</strain>
        <strain evidence="4">faydin-H76</strain>
    </source>
</reference>
<name>A0AA90PQQ8_9HELI</name>
<dbReference type="Proteomes" id="UP001240777">
    <property type="component" value="Unassembled WGS sequence"/>
</dbReference>
<accession>A0AA90PQQ8</accession>
<gene>
    <name evidence="2" type="ORF">Q5I04_04905</name>
    <name evidence="3" type="ORF">Q5I06_05220</name>
</gene>
<evidence type="ECO:0000313" key="5">
    <source>
        <dbReference type="Proteomes" id="UP001240777"/>
    </source>
</evidence>
<evidence type="ECO:0000313" key="2">
    <source>
        <dbReference type="EMBL" id="MDO7253247.1"/>
    </source>
</evidence>
<dbReference type="EMBL" id="JAUYZK010000006">
    <property type="protein sequence ID" value="MDP2539171.1"/>
    <property type="molecule type" value="Genomic_DNA"/>
</dbReference>
<feature type="transmembrane region" description="Helical" evidence="1">
    <location>
        <begin position="78"/>
        <end position="98"/>
    </location>
</feature>
<dbReference type="EMBL" id="JAUPEV010000006">
    <property type="protein sequence ID" value="MDO7253247.1"/>
    <property type="molecule type" value="Genomic_DNA"/>
</dbReference>
<feature type="transmembrane region" description="Helical" evidence="1">
    <location>
        <begin position="20"/>
        <end position="37"/>
    </location>
</feature>
<protein>
    <recommendedName>
        <fullName evidence="6">TerC family integral membrane protein</fullName>
    </recommendedName>
</protein>
<proteinExistence type="predicted"/>
<sequence>MEEINTIAKAFNDSVFFHSFFMYFMPVPFIINLYTLFNQRDYVRVNRKIWFVMPIIFFLIAVAFFTGIFLMAMGHFMFNAKVILMVIATVVIFVGEIVRIKRLKIAKTKEEFMIAYLKFCKVLYFIDLLLCLLLIFG</sequence>
<keyword evidence="5" id="KW-1185">Reference proteome</keyword>
<comment type="caution">
    <text evidence="3">The sequence shown here is derived from an EMBL/GenBank/DDBJ whole genome shotgun (WGS) entry which is preliminary data.</text>
</comment>
<dbReference type="Proteomes" id="UP001177258">
    <property type="component" value="Unassembled WGS sequence"/>
</dbReference>